<dbReference type="EMBL" id="SDCR01000011">
    <property type="protein sequence ID" value="TCX72067.1"/>
    <property type="molecule type" value="Genomic_DNA"/>
</dbReference>
<dbReference type="Proteomes" id="UP000441029">
    <property type="component" value="Unassembled WGS sequence"/>
</dbReference>
<dbReference type="PANTHER" id="PTHR30126:SF2">
    <property type="entry name" value="HTH-TYPE TRANSCRIPTIONAL REGULATOR YJIE"/>
    <property type="match status" value="1"/>
</dbReference>
<evidence type="ECO:0000313" key="7">
    <source>
        <dbReference type="EMBL" id="TCW63356.1"/>
    </source>
</evidence>
<dbReference type="EMBL" id="SDCB01000048">
    <property type="protein sequence ID" value="TCW91278.1"/>
    <property type="molecule type" value="Genomic_DNA"/>
</dbReference>
<reference evidence="6 14" key="2">
    <citation type="submission" date="2019-11" db="EMBL/GenBank/DDBJ databases">
        <title>Molecular typing, antibiotic resistance determination and virulence profiling for 36 multidrug-resistant clinical Klebsiella pneumoniae isolates using second- and third-generation sequencing.</title>
        <authorList>
            <person name="Shelenkov A."/>
            <person name="Mikhaylova Y."/>
            <person name="Yanushevich Y."/>
            <person name="Samoilov A."/>
            <person name="Petrova L."/>
            <person name="Fomina V."/>
            <person name="Gusarov V."/>
            <person name="Zamyatin M."/>
            <person name="Shagin D."/>
        </authorList>
    </citation>
    <scope>NUCLEOTIDE SEQUENCE [LARGE SCALE GENOMIC DNA]</scope>
    <source>
        <strain evidence="6 14">CriePir226</strain>
    </source>
</reference>
<evidence type="ECO:0000313" key="13">
    <source>
        <dbReference type="EMBL" id="TCZ39782.1"/>
    </source>
</evidence>
<dbReference type="Pfam" id="PF03466">
    <property type="entry name" value="LysR_substrate"/>
    <property type="match status" value="1"/>
</dbReference>
<keyword evidence="2" id="KW-0805">Transcription regulation</keyword>
<sequence length="327" mass="37212">MYNATCRIKTHPMQIRLWLMQYRHHLELTWLEDCVALKETLNFSKASAARYVTQPAFSRRIQSLEEWVGTPLFERSKRGVSLTKAGEVFIEQLPELIHDLYSLKNNALDAAGNKQPHLVFSATHALSFSFVPSMLKQSEKIAKFGSCRLLSDSLNSCEKMMRQGDAQFLLCHYHPHMHLNLNESHFMSIRLGMDILIPFSKPNSMTMKPLWCIENRSNFPYLSFSSQSGLGRIISNTTSINRITHNMKIAFVADLAATLLAMVRSGDGVAWLPQTLAAQDVASKTIVAAADQESNLWVPIEIRLYRPAKKMPPDAEELWELFVEEQI</sequence>
<dbReference type="PRINTS" id="PR00039">
    <property type="entry name" value="HTHLYSR"/>
</dbReference>
<evidence type="ECO:0000256" key="4">
    <source>
        <dbReference type="ARBA" id="ARBA00023163"/>
    </source>
</evidence>
<evidence type="ECO:0000259" key="5">
    <source>
        <dbReference type="PROSITE" id="PS50931"/>
    </source>
</evidence>
<dbReference type="GO" id="GO:0003700">
    <property type="term" value="F:DNA-binding transcription factor activity"/>
    <property type="evidence" value="ECO:0007669"/>
    <property type="project" value="InterPro"/>
</dbReference>
<evidence type="ECO:0000256" key="2">
    <source>
        <dbReference type="ARBA" id="ARBA00023015"/>
    </source>
</evidence>
<dbReference type="Gene3D" id="1.10.10.10">
    <property type="entry name" value="Winged helix-like DNA-binding domain superfamily/Winged helix DNA-binding domain"/>
    <property type="match status" value="1"/>
</dbReference>
<dbReference type="AlphaFoldDB" id="A0A483E0U9"/>
<evidence type="ECO:0000313" key="8">
    <source>
        <dbReference type="EMBL" id="TCW91278.1"/>
    </source>
</evidence>
<dbReference type="EMBL" id="SDDG01000094">
    <property type="protein sequence ID" value="TCY78311.1"/>
    <property type="molecule type" value="Genomic_DNA"/>
</dbReference>
<name>A0A483E0U9_KLEPN</name>
<accession>A0A483E0U9</accession>
<reference evidence="7" key="1">
    <citation type="submission" date="2019-01" db="EMBL/GenBank/DDBJ databases">
        <authorList>
            <person name="Lista F."/>
            <person name="Anselmo A."/>
        </authorList>
    </citation>
    <scope>NUCLEOTIDE SEQUENCE</scope>
    <source>
        <strain evidence="11">13R</strain>
        <strain evidence="12">15R</strain>
        <strain evidence="10">17R</strain>
        <strain evidence="8">21S</strain>
        <strain evidence="7">25S</strain>
        <strain evidence="13">5R</strain>
        <strain evidence="9">5S</strain>
    </source>
</reference>
<evidence type="ECO:0000313" key="6">
    <source>
        <dbReference type="EMBL" id="MRJ97979.1"/>
    </source>
</evidence>
<dbReference type="EMBL" id="WJVL01000014">
    <property type="protein sequence ID" value="MRJ97979.1"/>
    <property type="molecule type" value="Genomic_DNA"/>
</dbReference>
<keyword evidence="3" id="KW-0238">DNA-binding</keyword>
<evidence type="ECO:0000313" key="11">
    <source>
        <dbReference type="EMBL" id="TCY77287.1"/>
    </source>
</evidence>
<dbReference type="InterPro" id="IPR000847">
    <property type="entry name" value="LysR_HTH_N"/>
</dbReference>
<comment type="caution">
    <text evidence="7">The sequence shown here is derived from an EMBL/GenBank/DDBJ whole genome shotgun (WGS) entry which is preliminary data.</text>
</comment>
<dbReference type="InterPro" id="IPR036388">
    <property type="entry name" value="WH-like_DNA-bd_sf"/>
</dbReference>
<dbReference type="EMBL" id="SDBX01000070">
    <property type="protein sequence ID" value="TCW63356.1"/>
    <property type="molecule type" value="Genomic_DNA"/>
</dbReference>
<dbReference type="InterPro" id="IPR036390">
    <property type="entry name" value="WH_DNA-bd_sf"/>
</dbReference>
<dbReference type="PROSITE" id="PS50931">
    <property type="entry name" value="HTH_LYSR"/>
    <property type="match status" value="1"/>
</dbReference>
<feature type="domain" description="HTH lysR-type" evidence="5">
    <location>
        <begin position="26"/>
        <end position="83"/>
    </location>
</feature>
<dbReference type="SUPFAM" id="SSF53850">
    <property type="entry name" value="Periplasmic binding protein-like II"/>
    <property type="match status" value="1"/>
</dbReference>
<evidence type="ECO:0000256" key="1">
    <source>
        <dbReference type="ARBA" id="ARBA00009437"/>
    </source>
</evidence>
<dbReference type="RefSeq" id="WP_086472086.1">
    <property type="nucleotide sequence ID" value="NZ_ABLUVU020000005.1"/>
</dbReference>
<protein>
    <submittedName>
        <fullName evidence="7">LysR family transcriptional regulator</fullName>
    </submittedName>
</protein>
<dbReference type="EMBL" id="SDDI01000064">
    <property type="protein sequence ID" value="TCY77287.1"/>
    <property type="molecule type" value="Genomic_DNA"/>
</dbReference>
<keyword evidence="4" id="KW-0804">Transcription</keyword>
<organism evidence="7">
    <name type="scientific">Klebsiella pneumoniae</name>
    <dbReference type="NCBI Taxonomy" id="573"/>
    <lineage>
        <taxon>Bacteria</taxon>
        <taxon>Pseudomonadati</taxon>
        <taxon>Pseudomonadota</taxon>
        <taxon>Gammaproteobacteria</taxon>
        <taxon>Enterobacterales</taxon>
        <taxon>Enterobacteriaceae</taxon>
        <taxon>Klebsiella/Raoultella group</taxon>
        <taxon>Klebsiella</taxon>
        <taxon>Klebsiella pneumoniae complex</taxon>
    </lineage>
</organism>
<dbReference type="GO" id="GO:0000976">
    <property type="term" value="F:transcription cis-regulatory region binding"/>
    <property type="evidence" value="ECO:0007669"/>
    <property type="project" value="TreeGrafter"/>
</dbReference>
<evidence type="ECO:0000313" key="10">
    <source>
        <dbReference type="EMBL" id="TCY29717.1"/>
    </source>
</evidence>
<proteinExistence type="inferred from homology"/>
<dbReference type="PANTHER" id="PTHR30126">
    <property type="entry name" value="HTH-TYPE TRANSCRIPTIONAL REGULATOR"/>
    <property type="match status" value="1"/>
</dbReference>
<dbReference type="SUPFAM" id="SSF46785">
    <property type="entry name" value="Winged helix' DNA-binding domain"/>
    <property type="match status" value="1"/>
</dbReference>
<dbReference type="EMBL" id="SDDE01000103">
    <property type="protein sequence ID" value="TCY29717.1"/>
    <property type="molecule type" value="Genomic_DNA"/>
</dbReference>
<gene>
    <name evidence="9" type="ORF">ETE60_16170</name>
    <name evidence="8" type="ORF">ETE82_25455</name>
    <name evidence="7" type="ORF">ETE95_28230</name>
    <name evidence="12" type="ORF">ETH36_25180</name>
    <name evidence="10" type="ORF">ETH48_26420</name>
    <name evidence="11" type="ORF">ETH49_26535</name>
    <name evidence="13" type="ORF">ETH65_28730</name>
    <name evidence="6" type="ORF">GJJ01_18725</name>
</gene>
<evidence type="ECO:0000313" key="12">
    <source>
        <dbReference type="EMBL" id="TCY78311.1"/>
    </source>
</evidence>
<dbReference type="InterPro" id="IPR005119">
    <property type="entry name" value="LysR_subst-bd"/>
</dbReference>
<evidence type="ECO:0000256" key="3">
    <source>
        <dbReference type="ARBA" id="ARBA00023125"/>
    </source>
</evidence>
<dbReference type="EMBL" id="SDDQ01000182">
    <property type="protein sequence ID" value="TCZ39782.1"/>
    <property type="molecule type" value="Genomic_DNA"/>
</dbReference>
<dbReference type="Gene3D" id="3.40.190.290">
    <property type="match status" value="1"/>
</dbReference>
<dbReference type="Pfam" id="PF00126">
    <property type="entry name" value="HTH_1"/>
    <property type="match status" value="1"/>
</dbReference>
<evidence type="ECO:0000313" key="14">
    <source>
        <dbReference type="Proteomes" id="UP000441029"/>
    </source>
</evidence>
<comment type="similarity">
    <text evidence="1">Belongs to the LysR transcriptional regulatory family.</text>
</comment>
<evidence type="ECO:0000313" key="9">
    <source>
        <dbReference type="EMBL" id="TCX72067.1"/>
    </source>
</evidence>